<comment type="caution">
    <text evidence="1">The sequence shown here is derived from an EMBL/GenBank/DDBJ whole genome shotgun (WGS) entry which is preliminary data.</text>
</comment>
<dbReference type="RefSeq" id="WP_377923216.1">
    <property type="nucleotide sequence ID" value="NZ_JBHRSU010000003.1"/>
</dbReference>
<proteinExistence type="predicted"/>
<dbReference type="EMBL" id="JBHRSU010000003">
    <property type="protein sequence ID" value="MFC3099966.1"/>
    <property type="molecule type" value="Genomic_DNA"/>
</dbReference>
<accession>A0ABV7EDB1</accession>
<dbReference type="Proteomes" id="UP001595378">
    <property type="component" value="Unassembled WGS sequence"/>
</dbReference>
<organism evidence="1 2">
    <name type="scientific">Alteraurantiacibacter lauratis</name>
    <dbReference type="NCBI Taxonomy" id="2054627"/>
    <lineage>
        <taxon>Bacteria</taxon>
        <taxon>Pseudomonadati</taxon>
        <taxon>Pseudomonadota</taxon>
        <taxon>Alphaproteobacteria</taxon>
        <taxon>Sphingomonadales</taxon>
        <taxon>Erythrobacteraceae</taxon>
        <taxon>Alteraurantiacibacter</taxon>
    </lineage>
</organism>
<keyword evidence="2" id="KW-1185">Reference proteome</keyword>
<protein>
    <submittedName>
        <fullName evidence="1">Uncharacterized protein</fullName>
    </submittedName>
</protein>
<gene>
    <name evidence="1" type="ORF">ACFODK_03570</name>
</gene>
<reference evidence="2" key="1">
    <citation type="journal article" date="2019" name="Int. J. Syst. Evol. Microbiol.">
        <title>The Global Catalogue of Microorganisms (GCM) 10K type strain sequencing project: providing services to taxonomists for standard genome sequencing and annotation.</title>
        <authorList>
            <consortium name="The Broad Institute Genomics Platform"/>
            <consortium name="The Broad Institute Genome Sequencing Center for Infectious Disease"/>
            <person name="Wu L."/>
            <person name="Ma J."/>
        </authorList>
    </citation>
    <scope>NUCLEOTIDE SEQUENCE [LARGE SCALE GENOMIC DNA]</scope>
    <source>
        <strain evidence="2">KCTC 52606</strain>
    </source>
</reference>
<name>A0ABV7EDB1_9SPHN</name>
<evidence type="ECO:0000313" key="2">
    <source>
        <dbReference type="Proteomes" id="UP001595378"/>
    </source>
</evidence>
<sequence>MMSIGRGIAALAGTVAVAAVVAYAVSAPRNADNFMAQEQASLGGKSINETMAEAQADAKRQQCAQYTRAAEDAWNRAMEQGTADRDAARLDELDSQVARFCNT</sequence>
<evidence type="ECO:0000313" key="1">
    <source>
        <dbReference type="EMBL" id="MFC3099966.1"/>
    </source>
</evidence>